<dbReference type="PROSITE" id="PS51257">
    <property type="entry name" value="PROKAR_LIPOPROTEIN"/>
    <property type="match status" value="1"/>
</dbReference>
<accession>A0ABV5Y3T2</accession>
<feature type="chain" id="PRO_5046240536" evidence="1">
    <location>
        <begin position="25"/>
        <end position="286"/>
    </location>
</feature>
<evidence type="ECO:0000256" key="1">
    <source>
        <dbReference type="SAM" id="SignalP"/>
    </source>
</evidence>
<dbReference type="EMBL" id="JBHMBC010000025">
    <property type="protein sequence ID" value="MFB9820775.1"/>
    <property type="molecule type" value="Genomic_DNA"/>
</dbReference>
<reference evidence="3 4" key="1">
    <citation type="submission" date="2024-09" db="EMBL/GenBank/DDBJ databases">
        <authorList>
            <person name="Sun Q."/>
            <person name="Mori K."/>
        </authorList>
    </citation>
    <scope>NUCLEOTIDE SEQUENCE [LARGE SCALE GENOMIC DNA]</scope>
    <source>
        <strain evidence="3 4">JCM 1334</strain>
    </source>
</reference>
<proteinExistence type="predicted"/>
<gene>
    <name evidence="3" type="ORF">ACFFP1_14850</name>
</gene>
<feature type="domain" description="Septum formation-related" evidence="2">
    <location>
        <begin position="56"/>
        <end position="212"/>
    </location>
</feature>
<dbReference type="RefSeq" id="WP_234751592.1">
    <property type="nucleotide sequence ID" value="NZ_BAAAWN010000001.1"/>
</dbReference>
<sequence>MPRSWAKWATSGAAALLLAGILSGCNQTLPGVPTGNPAVGECHLIVSPEQFDAVSEPSPPVACTKEHIAQTYKVTQVPAPLSGQGTRPGQEQLKALTARLCDVASLRTYLGAGERDGTTGLAIAAYAPSRDDWERGARAVRCDVLLTANDGAPRTTALDLRGVLAGPDSAALRLCYRQELADGQLSDDGADVPCTEPHTAEDISAWFNLESSVATPAARNERCLPYALQFLGADALPAGITLRPIIRTVNGAHTVRCAVAPLQSNVQSSPGTITGTLAPAGGQRRG</sequence>
<comment type="caution">
    <text evidence="3">The sequence shown here is derived from an EMBL/GenBank/DDBJ whole genome shotgun (WGS) entry which is preliminary data.</text>
</comment>
<keyword evidence="4" id="KW-1185">Reference proteome</keyword>
<organism evidence="3 4">
    <name type="scientific">Arthrobacter ramosus</name>
    <dbReference type="NCBI Taxonomy" id="1672"/>
    <lineage>
        <taxon>Bacteria</taxon>
        <taxon>Bacillati</taxon>
        <taxon>Actinomycetota</taxon>
        <taxon>Actinomycetes</taxon>
        <taxon>Micrococcales</taxon>
        <taxon>Micrococcaceae</taxon>
        <taxon>Arthrobacter</taxon>
    </lineage>
</organism>
<dbReference type="Proteomes" id="UP001589702">
    <property type="component" value="Unassembled WGS sequence"/>
</dbReference>
<dbReference type="Pfam" id="PF13845">
    <property type="entry name" value="Septum_form"/>
    <property type="match status" value="1"/>
</dbReference>
<name>A0ABV5Y3T2_ARTRM</name>
<keyword evidence="1" id="KW-0732">Signal</keyword>
<feature type="signal peptide" evidence="1">
    <location>
        <begin position="1"/>
        <end position="24"/>
    </location>
</feature>
<dbReference type="InterPro" id="IPR026004">
    <property type="entry name" value="Septum_form"/>
</dbReference>
<evidence type="ECO:0000259" key="2">
    <source>
        <dbReference type="Pfam" id="PF13845"/>
    </source>
</evidence>
<evidence type="ECO:0000313" key="4">
    <source>
        <dbReference type="Proteomes" id="UP001589702"/>
    </source>
</evidence>
<evidence type="ECO:0000313" key="3">
    <source>
        <dbReference type="EMBL" id="MFB9820775.1"/>
    </source>
</evidence>
<protein>
    <submittedName>
        <fullName evidence="3">Septum formation family protein</fullName>
    </submittedName>
</protein>